<dbReference type="PANTHER" id="PTHR33052">
    <property type="entry name" value="DUF4228 DOMAIN PROTEIN-RELATED"/>
    <property type="match status" value="1"/>
</dbReference>
<dbReference type="InParanoid" id="A0A7N2KWD1"/>
<sequence>MGACFSCISSQPFKSIRVVHFNGYVEDFEHPVSVNEVTAKSPKHFVCTPAQLLSNGSKPLKPDTQLELGKIYFLLPFSTLQADVSPMDLASIVRKLTTVAKTSPLWSQQHGSNPATSPNRFMETEKPVVAYGAPRSARARSWRPILDTIRERSFNRRSESDLQEMHSETVK</sequence>
<accession>A0A7N2KWD1</accession>
<dbReference type="InterPro" id="IPR025322">
    <property type="entry name" value="PADRE_dom"/>
</dbReference>
<dbReference type="EnsemblPlants" id="QL02p047741:mrna">
    <property type="protein sequence ID" value="QL02p047741:mrna:CDS:1"/>
    <property type="gene ID" value="QL02p047741"/>
</dbReference>
<dbReference type="RefSeq" id="XP_030956021.1">
    <property type="nucleotide sequence ID" value="XM_031100161.1"/>
</dbReference>
<dbReference type="GeneID" id="115978137"/>
<name>A0A7N2KWD1_QUELO</name>
<dbReference type="Proteomes" id="UP000594261">
    <property type="component" value="Chromosome 2"/>
</dbReference>
<protein>
    <recommendedName>
        <fullName evidence="3">DUF4228 domain protein</fullName>
    </recommendedName>
</protein>
<reference evidence="1" key="2">
    <citation type="submission" date="2021-01" db="UniProtKB">
        <authorList>
            <consortium name="EnsemblPlants"/>
        </authorList>
    </citation>
    <scope>IDENTIFICATION</scope>
</reference>
<evidence type="ECO:0000313" key="1">
    <source>
        <dbReference type="EnsemblPlants" id="QL02p047741:mrna:CDS:1"/>
    </source>
</evidence>
<evidence type="ECO:0000313" key="2">
    <source>
        <dbReference type="Proteomes" id="UP000594261"/>
    </source>
</evidence>
<dbReference type="AlphaFoldDB" id="A0A7N2KWD1"/>
<dbReference type="Gramene" id="QL02p047741:mrna">
    <property type="protein sequence ID" value="QL02p047741:mrna:CDS:1"/>
    <property type="gene ID" value="QL02p047741"/>
</dbReference>
<proteinExistence type="predicted"/>
<evidence type="ECO:0008006" key="3">
    <source>
        <dbReference type="Google" id="ProtNLM"/>
    </source>
</evidence>
<dbReference type="Pfam" id="PF14009">
    <property type="entry name" value="PADRE"/>
    <property type="match status" value="1"/>
</dbReference>
<keyword evidence="2" id="KW-1185">Reference proteome</keyword>
<reference evidence="2" key="1">
    <citation type="journal article" date="2016" name="G3 (Bethesda)">
        <title>First Draft Assembly and Annotation of the Genome of a California Endemic Oak Quercus lobata Nee (Fagaceae).</title>
        <authorList>
            <person name="Sork V.L."/>
            <person name="Fitz-Gibbon S.T."/>
            <person name="Puiu D."/>
            <person name="Crepeau M."/>
            <person name="Gugger P.F."/>
            <person name="Sherman R."/>
            <person name="Stevens K."/>
            <person name="Langley C.H."/>
            <person name="Pellegrini M."/>
            <person name="Salzberg S.L."/>
        </authorList>
    </citation>
    <scope>NUCLEOTIDE SEQUENCE [LARGE SCALE GENOMIC DNA]</scope>
    <source>
        <strain evidence="2">cv. SW786</strain>
    </source>
</reference>
<dbReference type="OMA" id="MIRVVHL"/>
<dbReference type="OrthoDB" id="736928at2759"/>
<dbReference type="KEGG" id="qlo:115978137"/>
<organism evidence="1 2">
    <name type="scientific">Quercus lobata</name>
    <name type="common">Valley oak</name>
    <dbReference type="NCBI Taxonomy" id="97700"/>
    <lineage>
        <taxon>Eukaryota</taxon>
        <taxon>Viridiplantae</taxon>
        <taxon>Streptophyta</taxon>
        <taxon>Embryophyta</taxon>
        <taxon>Tracheophyta</taxon>
        <taxon>Spermatophyta</taxon>
        <taxon>Magnoliopsida</taxon>
        <taxon>eudicotyledons</taxon>
        <taxon>Gunneridae</taxon>
        <taxon>Pentapetalae</taxon>
        <taxon>rosids</taxon>
        <taxon>fabids</taxon>
        <taxon>Fagales</taxon>
        <taxon>Fagaceae</taxon>
        <taxon>Quercus</taxon>
    </lineage>
</organism>
<gene>
    <name evidence="1" type="primary">LOC115978137</name>
</gene>